<dbReference type="Proteomes" id="UP001336314">
    <property type="component" value="Unassembled WGS sequence"/>
</dbReference>
<gene>
    <name evidence="1" type="ORF">QWY20_16310</name>
</gene>
<sequence>MTLPAYQTLASDENRAIIGATLPALKAGDLQIQSERLPYSALQAKVQPFLTGQAWVMSRGDVLRQTELPAEHDLLEAEYCLGEQSMHIRLEQPGLYRCTLYTAKPDGALLYRDQLVHSREGGKQLLCYRLWWQLGTEAPDEGRYRPLAQQFLGFSTHSAAEGL</sequence>
<organism evidence="1 2">
    <name type="scientific">Alkalimonas cellulosilytica</name>
    <dbReference type="NCBI Taxonomy" id="3058395"/>
    <lineage>
        <taxon>Bacteria</taxon>
        <taxon>Pseudomonadati</taxon>
        <taxon>Pseudomonadota</taxon>
        <taxon>Gammaproteobacteria</taxon>
        <taxon>Alkalimonas</taxon>
    </lineage>
</organism>
<dbReference type="EMBL" id="JAUHLI010000020">
    <property type="protein sequence ID" value="MEE2003023.1"/>
    <property type="molecule type" value="Genomic_DNA"/>
</dbReference>
<name>A0ABU7J909_9GAMM</name>
<evidence type="ECO:0000313" key="2">
    <source>
        <dbReference type="Proteomes" id="UP001336314"/>
    </source>
</evidence>
<reference evidence="1 2" key="1">
    <citation type="submission" date="2023-07" db="EMBL/GenBank/DDBJ databases">
        <title>Alkalimonas sp., MEB108 novel, alkaliphilic bacterium isolated from Lonar Lake, India.</title>
        <authorList>
            <person name="Joshi A."/>
            <person name="Thite S."/>
        </authorList>
    </citation>
    <scope>NUCLEOTIDE SEQUENCE [LARGE SCALE GENOMIC DNA]</scope>
    <source>
        <strain evidence="1 2">MEB108</strain>
    </source>
</reference>
<accession>A0ABU7J909</accession>
<comment type="caution">
    <text evidence="1">The sequence shown here is derived from an EMBL/GenBank/DDBJ whole genome shotgun (WGS) entry which is preliminary data.</text>
</comment>
<protein>
    <submittedName>
        <fullName evidence="1">Uncharacterized protein</fullName>
    </submittedName>
</protein>
<keyword evidence="2" id="KW-1185">Reference proteome</keyword>
<dbReference type="RefSeq" id="WP_330130071.1">
    <property type="nucleotide sequence ID" value="NZ_JAUHLI010000020.1"/>
</dbReference>
<evidence type="ECO:0000313" key="1">
    <source>
        <dbReference type="EMBL" id="MEE2003023.1"/>
    </source>
</evidence>
<proteinExistence type="predicted"/>